<keyword evidence="5" id="KW-1185">Reference proteome</keyword>
<dbReference type="PANTHER" id="PTHR11548">
    <property type="entry name" value="THYMIDYLATE SYNTHASE 1"/>
    <property type="match status" value="1"/>
</dbReference>
<dbReference type="PANTHER" id="PTHR11548:SF1">
    <property type="entry name" value="THYMIDYLATE SYNTHASE 1"/>
    <property type="match status" value="1"/>
</dbReference>
<dbReference type="Proteomes" id="UP000034723">
    <property type="component" value="Chromosome"/>
</dbReference>
<protein>
    <submittedName>
        <fullName evidence="4">Thymidylate synthase</fullName>
        <ecNumber evidence="4">2.1.1.45</ecNumber>
    </submittedName>
</protein>
<dbReference type="GO" id="GO:0032259">
    <property type="term" value="P:methylation"/>
    <property type="evidence" value="ECO:0007669"/>
    <property type="project" value="UniProtKB-KW"/>
</dbReference>
<organism evidence="4 5">
    <name type="scientific">Geoglobus ahangari</name>
    <dbReference type="NCBI Taxonomy" id="113653"/>
    <lineage>
        <taxon>Archaea</taxon>
        <taxon>Methanobacteriati</taxon>
        <taxon>Methanobacteriota</taxon>
        <taxon>Archaeoglobi</taxon>
        <taxon>Archaeoglobales</taxon>
        <taxon>Archaeoglobaceae</taxon>
        <taxon>Geoglobus</taxon>
    </lineage>
</organism>
<accession>A0A0F7IIB5</accession>
<evidence type="ECO:0000259" key="3">
    <source>
        <dbReference type="Pfam" id="PF00303"/>
    </source>
</evidence>
<reference evidence="4 5" key="1">
    <citation type="submission" date="2015-04" db="EMBL/GenBank/DDBJ databases">
        <title>The complete genome sequence of the hyperthermophilic, obligate iron-reducing archaeon Geoglobus ahangari strain 234T.</title>
        <authorList>
            <person name="Manzella M.P."/>
            <person name="Holmes D.E."/>
            <person name="Rocheleau J.M."/>
            <person name="Chung A."/>
            <person name="Reguera G."/>
            <person name="Kashefi K."/>
        </authorList>
    </citation>
    <scope>NUCLEOTIDE SEQUENCE [LARGE SCALE GENOMIC DNA]</scope>
    <source>
        <strain evidence="4 5">234</strain>
    </source>
</reference>
<dbReference type="GO" id="GO:0004799">
    <property type="term" value="F:thymidylate synthase activity"/>
    <property type="evidence" value="ECO:0007669"/>
    <property type="project" value="UniProtKB-EC"/>
</dbReference>
<dbReference type="STRING" id="113653.GAH_00052"/>
<dbReference type="KEGG" id="gah:GAH_00052"/>
<evidence type="ECO:0000313" key="4">
    <source>
        <dbReference type="EMBL" id="AKG92587.1"/>
    </source>
</evidence>
<gene>
    <name evidence="4" type="ORF">GAH_00052</name>
</gene>
<name>A0A0F7IIB5_9EURY</name>
<dbReference type="InterPro" id="IPR045097">
    <property type="entry name" value="Thymidate_synth/dCMP_Mease"/>
</dbReference>
<evidence type="ECO:0000256" key="1">
    <source>
        <dbReference type="ARBA" id="ARBA00022603"/>
    </source>
</evidence>
<dbReference type="InParanoid" id="A0A0F7IIB5"/>
<dbReference type="Pfam" id="PF00303">
    <property type="entry name" value="Thymidylat_synt"/>
    <property type="match status" value="2"/>
</dbReference>
<dbReference type="PATRIC" id="fig|113653.22.peg.52"/>
<dbReference type="GeneID" id="24802642"/>
<proteinExistence type="predicted"/>
<dbReference type="Gene3D" id="3.30.572.10">
    <property type="entry name" value="Thymidylate synthase/dCMP hydroxymethylase domain"/>
    <property type="match status" value="2"/>
</dbReference>
<dbReference type="SUPFAM" id="SSF55831">
    <property type="entry name" value="Thymidylate synthase/dCMP hydroxymethylase"/>
    <property type="match status" value="2"/>
</dbReference>
<dbReference type="GO" id="GO:0006231">
    <property type="term" value="P:dTMP biosynthetic process"/>
    <property type="evidence" value="ECO:0007669"/>
    <property type="project" value="TreeGrafter"/>
</dbReference>
<dbReference type="InterPro" id="IPR023451">
    <property type="entry name" value="Thymidate_synth/dCMP_Mease_dom"/>
</dbReference>
<feature type="domain" description="Thymidylate synthase/dCMP hydroxymethylase" evidence="3">
    <location>
        <begin position="284"/>
        <end position="415"/>
    </location>
</feature>
<keyword evidence="2 4" id="KW-0808">Transferase</keyword>
<dbReference type="GO" id="GO:0005829">
    <property type="term" value="C:cytosol"/>
    <property type="evidence" value="ECO:0007669"/>
    <property type="project" value="TreeGrafter"/>
</dbReference>
<evidence type="ECO:0000313" key="5">
    <source>
        <dbReference type="Proteomes" id="UP000034723"/>
    </source>
</evidence>
<keyword evidence="1 4" id="KW-0489">Methyltransferase</keyword>
<dbReference type="RefSeq" id="WP_048094157.1">
    <property type="nucleotide sequence ID" value="NZ_CP011267.1"/>
</dbReference>
<dbReference type="HOGENOM" id="CLU_643417_0_0_2"/>
<sequence>MLIAKDPEKLQKMLISKILDENLRIRSKYGLELRGKPELVILEEPFSDFDPDPSGWRACGESYSHRVEECMESAVEKLKSVPYTRRVSIPIWRPKDHLCDTPPAITEISLLYADDRLHATAFVRSMDAVSYFTPNLSFISHVLEEVGKRVGLEAGSVAMLVSIPHVYERDLERVERRRYSESFGYHRLGTHIVEDYLSSAWHAVLENIYYHGEVKRTEWGELFEGQEESKYLHRVFVEVKNPEENQIHDKAPFTKKYGIEYAHDYVIHAGAIDREVRESILKEGETYTYAERARYCERDEVRVDQLYTVIRKLKERRERRDCYVGISRPWDITSDEPPCLRGYQFGVNENFFGIFYMRSNDAYGAMHANMYAFNILTKYVAEMLGFSSHRYYHFALDAHIYGEFVDSVREILEPETPGYVDKINRKGY</sequence>
<dbReference type="InterPro" id="IPR036926">
    <property type="entry name" value="Thymidate_synth/dCMP_Mease_sf"/>
</dbReference>
<dbReference type="AlphaFoldDB" id="A0A0F7IIB5"/>
<dbReference type="EC" id="2.1.1.45" evidence="4"/>
<dbReference type="OrthoDB" id="50118at2157"/>
<feature type="domain" description="Thymidylate synthase/dCMP hydroxymethylase" evidence="3">
    <location>
        <begin position="56"/>
        <end position="176"/>
    </location>
</feature>
<evidence type="ECO:0000256" key="2">
    <source>
        <dbReference type="ARBA" id="ARBA00022679"/>
    </source>
</evidence>
<dbReference type="EMBL" id="CP011267">
    <property type="protein sequence ID" value="AKG92587.1"/>
    <property type="molecule type" value="Genomic_DNA"/>
</dbReference>